<proteinExistence type="inferred from homology"/>
<comment type="caution">
    <text evidence="9">The sequence shown here is derived from an EMBL/GenBank/DDBJ whole genome shotgun (WGS) entry which is preliminary data.</text>
</comment>
<feature type="transmembrane region" description="Helical" evidence="8">
    <location>
        <begin position="6"/>
        <end position="25"/>
    </location>
</feature>
<dbReference type="EMBL" id="SIRE01000024">
    <property type="protein sequence ID" value="TBL72433.1"/>
    <property type="molecule type" value="Genomic_DNA"/>
</dbReference>
<keyword evidence="6 8" id="KW-1133">Transmembrane helix</keyword>
<keyword evidence="5 8" id="KW-0812">Transmembrane</keyword>
<reference evidence="9 10" key="1">
    <citation type="submission" date="2019-02" db="EMBL/GenBank/DDBJ databases">
        <title>Paenibacillus sp. nov., isolated from surface-sterilized tissue of Thalictrum simplex L.</title>
        <authorList>
            <person name="Tuo L."/>
        </authorList>
    </citation>
    <scope>NUCLEOTIDE SEQUENCE [LARGE SCALE GENOMIC DNA]</scope>
    <source>
        <strain evidence="9 10">N2SHLJ1</strain>
    </source>
</reference>
<feature type="transmembrane region" description="Helical" evidence="8">
    <location>
        <begin position="192"/>
        <end position="210"/>
    </location>
</feature>
<feature type="transmembrane region" description="Helical" evidence="8">
    <location>
        <begin position="165"/>
        <end position="186"/>
    </location>
</feature>
<sequence>MDQYWQVMFNVITPILFTCICGVLLQKYRNIDLRTITDLSLFVLAPCMVIISLAESSHDAVNIWQVASFIATHTTLCWLAARLTGRLFRMDAGAMTSMTLTTMFGNAVNYGLPVLLLAYGAEGFSLGVNYVVMQIVLVNTLGLYIASRSNVNVKQALIQISRTPLLYAVAVGIVIFSLGIVLPKGIANSLHLVGNAYAAVVVMILGVQLYKVDWSKVRRKEVWIAVSLRLLIVPILSKLCLMLLGIHGLLASVLFVHSSMPAAINTAVLVEKYGGDKEVVTLTVAITTLISFATLPWFISMSAG</sequence>
<organism evidence="9 10">
    <name type="scientific">Paenibacillus thalictri</name>
    <dbReference type="NCBI Taxonomy" id="2527873"/>
    <lineage>
        <taxon>Bacteria</taxon>
        <taxon>Bacillati</taxon>
        <taxon>Bacillota</taxon>
        <taxon>Bacilli</taxon>
        <taxon>Bacillales</taxon>
        <taxon>Paenibacillaceae</taxon>
        <taxon>Paenibacillus</taxon>
    </lineage>
</organism>
<dbReference type="GO" id="GO:0055085">
    <property type="term" value="P:transmembrane transport"/>
    <property type="evidence" value="ECO:0007669"/>
    <property type="project" value="InterPro"/>
</dbReference>
<comment type="similarity">
    <text evidence="2">Belongs to the auxin efflux carrier (TC 2.A.69) family.</text>
</comment>
<keyword evidence="3" id="KW-0813">Transport</keyword>
<dbReference type="AlphaFoldDB" id="A0A4Q9DHP8"/>
<dbReference type="InterPro" id="IPR038770">
    <property type="entry name" value="Na+/solute_symporter_sf"/>
</dbReference>
<evidence type="ECO:0000256" key="5">
    <source>
        <dbReference type="ARBA" id="ARBA00022692"/>
    </source>
</evidence>
<gene>
    <name evidence="9" type="ORF">EYB31_29065</name>
</gene>
<dbReference type="RefSeq" id="WP_131017002.1">
    <property type="nucleotide sequence ID" value="NZ_SIRE01000024.1"/>
</dbReference>
<evidence type="ECO:0000256" key="6">
    <source>
        <dbReference type="ARBA" id="ARBA00022989"/>
    </source>
</evidence>
<evidence type="ECO:0000256" key="3">
    <source>
        <dbReference type="ARBA" id="ARBA00022448"/>
    </source>
</evidence>
<feature type="transmembrane region" description="Helical" evidence="8">
    <location>
        <begin position="60"/>
        <end position="81"/>
    </location>
</feature>
<evidence type="ECO:0000313" key="9">
    <source>
        <dbReference type="EMBL" id="TBL72433.1"/>
    </source>
</evidence>
<keyword evidence="10" id="KW-1185">Reference proteome</keyword>
<keyword evidence="4" id="KW-1003">Cell membrane</keyword>
<dbReference type="PANTHER" id="PTHR36838">
    <property type="entry name" value="AUXIN EFFLUX CARRIER FAMILY PROTEIN"/>
    <property type="match status" value="1"/>
</dbReference>
<dbReference type="Gene3D" id="1.20.1530.20">
    <property type="match status" value="2"/>
</dbReference>
<dbReference type="InterPro" id="IPR004776">
    <property type="entry name" value="Mem_transp_PIN-like"/>
</dbReference>
<feature type="transmembrane region" description="Helical" evidence="8">
    <location>
        <begin position="37"/>
        <end position="54"/>
    </location>
</feature>
<comment type="subcellular location">
    <subcellularLocation>
        <location evidence="1">Cell membrane</location>
        <topology evidence="1">Multi-pass membrane protein</topology>
    </subcellularLocation>
</comment>
<dbReference type="Pfam" id="PF03547">
    <property type="entry name" value="Mem_trans"/>
    <property type="match status" value="1"/>
</dbReference>
<feature type="transmembrane region" description="Helical" evidence="8">
    <location>
        <begin position="222"/>
        <end position="244"/>
    </location>
</feature>
<keyword evidence="7 8" id="KW-0472">Membrane</keyword>
<feature type="transmembrane region" description="Helical" evidence="8">
    <location>
        <begin position="127"/>
        <end position="145"/>
    </location>
</feature>
<evidence type="ECO:0000256" key="1">
    <source>
        <dbReference type="ARBA" id="ARBA00004651"/>
    </source>
</evidence>
<name>A0A4Q9DHP8_9BACL</name>
<dbReference type="Proteomes" id="UP000293142">
    <property type="component" value="Unassembled WGS sequence"/>
</dbReference>
<evidence type="ECO:0000256" key="4">
    <source>
        <dbReference type="ARBA" id="ARBA00022475"/>
    </source>
</evidence>
<dbReference type="OrthoDB" id="148377at2"/>
<protein>
    <submittedName>
        <fullName evidence="9">AEC family transporter</fullName>
    </submittedName>
</protein>
<evidence type="ECO:0000256" key="7">
    <source>
        <dbReference type="ARBA" id="ARBA00023136"/>
    </source>
</evidence>
<accession>A0A4Q9DHP8</accession>
<feature type="transmembrane region" description="Helical" evidence="8">
    <location>
        <begin position="279"/>
        <end position="299"/>
    </location>
</feature>
<evidence type="ECO:0000313" key="10">
    <source>
        <dbReference type="Proteomes" id="UP000293142"/>
    </source>
</evidence>
<dbReference type="PANTHER" id="PTHR36838:SF1">
    <property type="entry name" value="SLR1864 PROTEIN"/>
    <property type="match status" value="1"/>
</dbReference>
<evidence type="ECO:0000256" key="2">
    <source>
        <dbReference type="ARBA" id="ARBA00010145"/>
    </source>
</evidence>
<feature type="transmembrane region" description="Helical" evidence="8">
    <location>
        <begin position="102"/>
        <end position="121"/>
    </location>
</feature>
<evidence type="ECO:0000256" key="8">
    <source>
        <dbReference type="SAM" id="Phobius"/>
    </source>
</evidence>
<dbReference type="GO" id="GO:0005886">
    <property type="term" value="C:plasma membrane"/>
    <property type="evidence" value="ECO:0007669"/>
    <property type="project" value="UniProtKB-SubCell"/>
</dbReference>